<evidence type="ECO:0000256" key="5">
    <source>
        <dbReference type="ARBA" id="ARBA00023016"/>
    </source>
</evidence>
<dbReference type="NCBIfam" id="NF010741">
    <property type="entry name" value="PRK14143.1"/>
    <property type="match status" value="1"/>
</dbReference>
<proteinExistence type="inferred from homology"/>
<evidence type="ECO:0000256" key="8">
    <source>
        <dbReference type="RuleBase" id="RU004478"/>
    </source>
</evidence>
<dbReference type="KEGG" id="ppp:112289777"/>
<dbReference type="EnsemblPlants" id="Pp3c12_24950V3.2">
    <property type="protein sequence ID" value="Pp3c12_24950V3.2"/>
    <property type="gene ID" value="Pp3c12_24950"/>
</dbReference>
<dbReference type="AlphaFoldDB" id="A0A2K1JS32"/>
<evidence type="ECO:0000256" key="6">
    <source>
        <dbReference type="ARBA" id="ARBA00023186"/>
    </source>
</evidence>
<dbReference type="CDD" id="cd00446">
    <property type="entry name" value="GrpE"/>
    <property type="match status" value="1"/>
</dbReference>
<dbReference type="Gramene" id="Pp3c12_24950V3.1">
    <property type="protein sequence ID" value="Pp3c12_24950V3.1"/>
    <property type="gene ID" value="Pp3c12_24950"/>
</dbReference>
<dbReference type="EnsemblPlants" id="Pp3c12_24950V3.1">
    <property type="protein sequence ID" value="Pp3c12_24950V3.1"/>
    <property type="gene ID" value="Pp3c12_24950"/>
</dbReference>
<keyword evidence="7" id="KW-0496">Mitochondrion</keyword>
<dbReference type="PaxDb" id="3218-PP1S372_19V6.1"/>
<dbReference type="GO" id="GO:0006457">
    <property type="term" value="P:protein folding"/>
    <property type="evidence" value="ECO:0007669"/>
    <property type="project" value="InterPro"/>
</dbReference>
<organism evidence="10">
    <name type="scientific">Physcomitrium patens</name>
    <name type="common">Spreading-leaved earth moss</name>
    <name type="synonym">Physcomitrella patens</name>
    <dbReference type="NCBI Taxonomy" id="3218"/>
    <lineage>
        <taxon>Eukaryota</taxon>
        <taxon>Viridiplantae</taxon>
        <taxon>Streptophyta</taxon>
        <taxon>Embryophyta</taxon>
        <taxon>Bryophyta</taxon>
        <taxon>Bryophytina</taxon>
        <taxon>Bryopsida</taxon>
        <taxon>Funariidae</taxon>
        <taxon>Funariales</taxon>
        <taxon>Funariaceae</taxon>
        <taxon>Physcomitrium</taxon>
    </lineage>
</organism>
<dbReference type="OrthoDB" id="201635at2759"/>
<dbReference type="GeneID" id="112289777"/>
<dbReference type="GO" id="GO:0051087">
    <property type="term" value="F:protein-folding chaperone binding"/>
    <property type="evidence" value="ECO:0007669"/>
    <property type="project" value="InterPro"/>
</dbReference>
<comment type="subunit">
    <text evidence="3">Homodimer.</text>
</comment>
<dbReference type="Gramene" id="Pp3c12_24950V3.3">
    <property type="protein sequence ID" value="Pp3c12_24950V3.3"/>
    <property type="gene ID" value="Pp3c12_24950"/>
</dbReference>
<evidence type="ECO:0000256" key="3">
    <source>
        <dbReference type="ARBA" id="ARBA00011738"/>
    </source>
</evidence>
<comment type="similarity">
    <text evidence="2 8">Belongs to the GrpE family.</text>
</comment>
<dbReference type="OMA" id="LMNEHEA"/>
<evidence type="ECO:0000256" key="2">
    <source>
        <dbReference type="ARBA" id="ARBA00009054"/>
    </source>
</evidence>
<reference evidence="11" key="3">
    <citation type="submission" date="2020-12" db="UniProtKB">
        <authorList>
            <consortium name="EnsemblPlants"/>
        </authorList>
    </citation>
    <scope>IDENTIFICATION</scope>
</reference>
<dbReference type="SUPFAM" id="SSF58014">
    <property type="entry name" value="Coiled-coil domain of nucleotide exchange factor GrpE"/>
    <property type="match status" value="1"/>
</dbReference>
<keyword evidence="12" id="KW-1185">Reference proteome</keyword>
<reference evidence="10 12" key="2">
    <citation type="journal article" date="2018" name="Plant J.">
        <title>The Physcomitrella patens chromosome-scale assembly reveals moss genome structure and evolution.</title>
        <authorList>
            <person name="Lang D."/>
            <person name="Ullrich K.K."/>
            <person name="Murat F."/>
            <person name="Fuchs J."/>
            <person name="Jenkins J."/>
            <person name="Haas F.B."/>
            <person name="Piednoel M."/>
            <person name="Gundlach H."/>
            <person name="Van Bel M."/>
            <person name="Meyberg R."/>
            <person name="Vives C."/>
            <person name="Morata J."/>
            <person name="Symeonidi A."/>
            <person name="Hiss M."/>
            <person name="Muchero W."/>
            <person name="Kamisugi Y."/>
            <person name="Saleh O."/>
            <person name="Blanc G."/>
            <person name="Decker E.L."/>
            <person name="van Gessel N."/>
            <person name="Grimwood J."/>
            <person name="Hayes R.D."/>
            <person name="Graham S.W."/>
            <person name="Gunter L.E."/>
            <person name="McDaniel S.F."/>
            <person name="Hoernstein S.N.W."/>
            <person name="Larsson A."/>
            <person name="Li F.W."/>
            <person name="Perroud P.F."/>
            <person name="Phillips J."/>
            <person name="Ranjan P."/>
            <person name="Rokshar D.S."/>
            <person name="Rothfels C.J."/>
            <person name="Schneider L."/>
            <person name="Shu S."/>
            <person name="Stevenson D.W."/>
            <person name="Thummler F."/>
            <person name="Tillich M."/>
            <person name="Villarreal Aguilar J.C."/>
            <person name="Widiez T."/>
            <person name="Wong G.K."/>
            <person name="Wymore A."/>
            <person name="Zhang Y."/>
            <person name="Zimmer A.D."/>
            <person name="Quatrano R.S."/>
            <person name="Mayer K.F.X."/>
            <person name="Goodstein D."/>
            <person name="Casacuberta J.M."/>
            <person name="Vandepoele K."/>
            <person name="Reski R."/>
            <person name="Cuming A.C."/>
            <person name="Tuskan G.A."/>
            <person name="Maumus F."/>
            <person name="Salse J."/>
            <person name="Schmutz J."/>
            <person name="Rensing S.A."/>
        </authorList>
    </citation>
    <scope>NUCLEOTIDE SEQUENCE [LARGE SCALE GENOMIC DNA]</scope>
    <source>
        <strain evidence="11 12">cv. Gransden 2004</strain>
    </source>
</reference>
<dbReference type="HAMAP" id="MF_01151">
    <property type="entry name" value="GrpE"/>
    <property type="match status" value="1"/>
</dbReference>
<dbReference type="GO" id="GO:0005759">
    <property type="term" value="C:mitochondrial matrix"/>
    <property type="evidence" value="ECO:0007669"/>
    <property type="project" value="UniProtKB-SubCell"/>
</dbReference>
<dbReference type="Gramene" id="Pp3c12_24950V3.2">
    <property type="protein sequence ID" value="Pp3c12_24950V3.2"/>
    <property type="gene ID" value="Pp3c12_24950"/>
</dbReference>
<dbReference type="InterPro" id="IPR009012">
    <property type="entry name" value="GrpE_head"/>
</dbReference>
<feature type="compositionally biased region" description="Acidic residues" evidence="9">
    <location>
        <begin position="70"/>
        <end position="91"/>
    </location>
</feature>
<evidence type="ECO:0000256" key="1">
    <source>
        <dbReference type="ARBA" id="ARBA00004496"/>
    </source>
</evidence>
<dbReference type="GO" id="GO:0000774">
    <property type="term" value="F:adenyl-nucleotide exchange factor activity"/>
    <property type="evidence" value="ECO:0000318"/>
    <property type="project" value="GO_Central"/>
</dbReference>
<dbReference type="Pfam" id="PF01025">
    <property type="entry name" value="GrpE"/>
    <property type="match status" value="1"/>
</dbReference>
<dbReference type="PROSITE" id="PS01071">
    <property type="entry name" value="GRPE"/>
    <property type="match status" value="1"/>
</dbReference>
<dbReference type="Proteomes" id="UP000006727">
    <property type="component" value="Chromosome 12"/>
</dbReference>
<evidence type="ECO:0000256" key="7">
    <source>
        <dbReference type="RuleBase" id="RU000640"/>
    </source>
</evidence>
<evidence type="ECO:0000256" key="9">
    <source>
        <dbReference type="SAM" id="MobiDB-lite"/>
    </source>
</evidence>
<accession>A0A2K1JS32</accession>
<keyword evidence="6 7" id="KW-0143">Chaperone</keyword>
<dbReference type="EnsemblPlants" id="Pp3c12_24950V3.3">
    <property type="protein sequence ID" value="Pp3c12_24950V3.3"/>
    <property type="gene ID" value="Pp3c12_24950"/>
</dbReference>
<sequence length="315" mass="34539">MAALASSAATAGMIGQAPRQSTVALRMASSRAFVPAQFGVQCLRWRGRVQVQSSHYRRPVFVAQNSAQTEETEVGEDVETNEEALAEEESASNDASQSPAAEEQSSSIKSLLEAYREAVAADDEGAISDVESQLEAIANERDSLGLKVNSLIEEISTNKDRYLRLNADFDNYRKRSERDRLATAGNVRGEVIESLLPMVDNFERAKTSIKTETEAEQKIDNAYQGIYKQFVEIMKSLGVVAVETVGKPFDPNLHEAIMREDSTEFAEDVVSQEFRRGFRIGDRLLRPAMVKVSSGPGPAAATDTDLPIEEALANE</sequence>
<evidence type="ECO:0000313" key="10">
    <source>
        <dbReference type="EMBL" id="PNR44343.1"/>
    </source>
</evidence>
<comment type="function">
    <text evidence="7">Essential component of the PAM complex, a complex required for the translocation of transit peptide-containing proteins from the inner membrane into the mitochondrial matrix in an ATP-dependent manner.</text>
</comment>
<dbReference type="Gene3D" id="3.90.20.20">
    <property type="match status" value="1"/>
</dbReference>
<evidence type="ECO:0000313" key="11">
    <source>
        <dbReference type="EnsemblPlants" id="Pp3c12_24950V3.1"/>
    </source>
</evidence>
<dbReference type="FunCoup" id="A0A2K1JS32">
    <property type="interactions" value="1354"/>
</dbReference>
<dbReference type="PRINTS" id="PR00773">
    <property type="entry name" value="GRPEPROTEIN"/>
</dbReference>
<dbReference type="GO" id="GO:0009507">
    <property type="term" value="C:chloroplast"/>
    <property type="evidence" value="ECO:0000318"/>
    <property type="project" value="GO_Central"/>
</dbReference>
<dbReference type="InterPro" id="IPR013805">
    <property type="entry name" value="GrpE_CC"/>
</dbReference>
<dbReference type="InterPro" id="IPR000740">
    <property type="entry name" value="GrpE"/>
</dbReference>
<reference evidence="10 12" key="1">
    <citation type="journal article" date="2008" name="Science">
        <title>The Physcomitrella genome reveals evolutionary insights into the conquest of land by plants.</title>
        <authorList>
            <person name="Rensing S."/>
            <person name="Lang D."/>
            <person name="Zimmer A."/>
            <person name="Terry A."/>
            <person name="Salamov A."/>
            <person name="Shapiro H."/>
            <person name="Nishiyama T."/>
            <person name="Perroud P.-F."/>
            <person name="Lindquist E."/>
            <person name="Kamisugi Y."/>
            <person name="Tanahashi T."/>
            <person name="Sakakibara K."/>
            <person name="Fujita T."/>
            <person name="Oishi K."/>
            <person name="Shin-I T."/>
            <person name="Kuroki Y."/>
            <person name="Toyoda A."/>
            <person name="Suzuki Y."/>
            <person name="Hashimoto A."/>
            <person name="Yamaguchi K."/>
            <person name="Sugano A."/>
            <person name="Kohara Y."/>
            <person name="Fujiyama A."/>
            <person name="Anterola A."/>
            <person name="Aoki S."/>
            <person name="Ashton N."/>
            <person name="Barbazuk W.B."/>
            <person name="Barker E."/>
            <person name="Bennetzen J."/>
            <person name="Bezanilla M."/>
            <person name="Blankenship R."/>
            <person name="Cho S.H."/>
            <person name="Dutcher S."/>
            <person name="Estelle M."/>
            <person name="Fawcett J.A."/>
            <person name="Gundlach H."/>
            <person name="Hanada K."/>
            <person name="Heyl A."/>
            <person name="Hicks K.A."/>
            <person name="Hugh J."/>
            <person name="Lohr M."/>
            <person name="Mayer K."/>
            <person name="Melkozernov A."/>
            <person name="Murata T."/>
            <person name="Nelson D."/>
            <person name="Pils B."/>
            <person name="Prigge M."/>
            <person name="Reiss B."/>
            <person name="Renner T."/>
            <person name="Rombauts S."/>
            <person name="Rushton P."/>
            <person name="Sanderfoot A."/>
            <person name="Schween G."/>
            <person name="Shiu S.-H."/>
            <person name="Stueber K."/>
            <person name="Theodoulou F.L."/>
            <person name="Tu H."/>
            <person name="Van de Peer Y."/>
            <person name="Verrier P.J."/>
            <person name="Waters E."/>
            <person name="Wood A."/>
            <person name="Yang L."/>
            <person name="Cove D."/>
            <person name="Cuming A."/>
            <person name="Hasebe M."/>
            <person name="Lucas S."/>
            <person name="Mishler D.B."/>
            <person name="Reski R."/>
            <person name="Grigoriev I."/>
            <person name="Quatrano R.S."/>
            <person name="Boore J.L."/>
        </authorList>
    </citation>
    <scope>NUCLEOTIDE SEQUENCE [LARGE SCALE GENOMIC DNA]</scope>
    <source>
        <strain evidence="11 12">cv. Gransden 2004</strain>
    </source>
</reference>
<name>A0A2K1JS32_PHYPA</name>
<keyword evidence="5" id="KW-0346">Stress response</keyword>
<dbReference type="PANTHER" id="PTHR21237">
    <property type="entry name" value="GRPE PROTEIN"/>
    <property type="match status" value="1"/>
</dbReference>
<dbReference type="RefSeq" id="XP_024391116.1">
    <property type="nucleotide sequence ID" value="XM_024535348.2"/>
</dbReference>
<dbReference type="SUPFAM" id="SSF51064">
    <property type="entry name" value="Head domain of nucleotide exchange factor GrpE"/>
    <property type="match status" value="1"/>
</dbReference>
<feature type="region of interest" description="Disordered" evidence="9">
    <location>
        <begin position="64"/>
        <end position="107"/>
    </location>
</feature>
<dbReference type="GO" id="GO:0051082">
    <property type="term" value="F:unfolded protein binding"/>
    <property type="evidence" value="ECO:0000318"/>
    <property type="project" value="GO_Central"/>
</dbReference>
<dbReference type="FunFam" id="2.30.22.10:FF:000001">
    <property type="entry name" value="Protein GrpE"/>
    <property type="match status" value="1"/>
</dbReference>
<comment type="subcellular location">
    <subcellularLocation>
        <location evidence="1">Cytoplasm</location>
    </subcellularLocation>
    <subcellularLocation>
        <location evidence="7">Mitochondrion matrix</location>
    </subcellularLocation>
</comment>
<dbReference type="Gene3D" id="2.30.22.10">
    <property type="entry name" value="Head domain of nucleotide exchange factor GrpE"/>
    <property type="match status" value="1"/>
</dbReference>
<dbReference type="GO" id="GO:0042803">
    <property type="term" value="F:protein homodimerization activity"/>
    <property type="evidence" value="ECO:0007669"/>
    <property type="project" value="InterPro"/>
</dbReference>
<keyword evidence="4" id="KW-0963">Cytoplasm</keyword>
<gene>
    <name evidence="11" type="primary">LOC112289777</name>
    <name evidence="10" type="ORF">PHYPA_016727</name>
</gene>
<feature type="compositionally biased region" description="Low complexity" evidence="9">
    <location>
        <begin position="92"/>
        <end position="107"/>
    </location>
</feature>
<evidence type="ECO:0000313" key="12">
    <source>
        <dbReference type="Proteomes" id="UP000006727"/>
    </source>
</evidence>
<dbReference type="PANTHER" id="PTHR21237:SF40">
    <property type="entry name" value="CELL CYCLE AND APOPTOSIS REGULATOR PROTEIN 2"/>
    <property type="match status" value="1"/>
</dbReference>
<dbReference type="EMBL" id="ABEU02000012">
    <property type="protein sequence ID" value="PNR44343.1"/>
    <property type="molecule type" value="Genomic_DNA"/>
</dbReference>
<dbReference type="STRING" id="3218.A0A2K1JS32"/>
<evidence type="ECO:0000256" key="4">
    <source>
        <dbReference type="ARBA" id="ARBA00022490"/>
    </source>
</evidence>
<protein>
    <recommendedName>
        <fullName evidence="7">GrpE protein homolog</fullName>
    </recommendedName>
</protein>